<protein>
    <submittedName>
        <fullName evidence="2">Putative glutamine repeat protein-1 protein</fullName>
    </submittedName>
</protein>
<gene>
    <name evidence="2" type="ORF">GcM3_128001</name>
</gene>
<keyword evidence="3" id="KW-1185">Reference proteome</keyword>
<dbReference type="Proteomes" id="UP000283383">
    <property type="component" value="Unassembled WGS sequence"/>
</dbReference>
<proteinExistence type="predicted"/>
<evidence type="ECO:0000256" key="1">
    <source>
        <dbReference type="SAM" id="MobiDB-lite"/>
    </source>
</evidence>
<dbReference type="AlphaFoldDB" id="A0A420I5F2"/>
<name>A0A420I5F2_9PEZI</name>
<feature type="compositionally biased region" description="Low complexity" evidence="1">
    <location>
        <begin position="25"/>
        <end position="43"/>
    </location>
</feature>
<feature type="region of interest" description="Disordered" evidence="1">
    <location>
        <begin position="25"/>
        <end position="44"/>
    </location>
</feature>
<reference evidence="2 3" key="1">
    <citation type="journal article" date="2018" name="BMC Genomics">
        <title>Comparative genome analyses reveal sequence features reflecting distinct modes of host-adaptation between dicot and monocot powdery mildew.</title>
        <authorList>
            <person name="Wu Y."/>
            <person name="Ma X."/>
            <person name="Pan Z."/>
            <person name="Kale S.D."/>
            <person name="Song Y."/>
            <person name="King H."/>
            <person name="Zhang Q."/>
            <person name="Presley C."/>
            <person name="Deng X."/>
            <person name="Wei C.I."/>
            <person name="Xiao S."/>
        </authorList>
    </citation>
    <scope>NUCLEOTIDE SEQUENCE [LARGE SCALE GENOMIC DNA]</scope>
    <source>
        <strain evidence="2">UMSG3</strain>
    </source>
</reference>
<evidence type="ECO:0000313" key="3">
    <source>
        <dbReference type="Proteomes" id="UP000283383"/>
    </source>
</evidence>
<evidence type="ECO:0000313" key="2">
    <source>
        <dbReference type="EMBL" id="RKF64920.1"/>
    </source>
</evidence>
<accession>A0A420I5F2</accession>
<organism evidence="2 3">
    <name type="scientific">Golovinomyces cichoracearum</name>
    <dbReference type="NCBI Taxonomy" id="62708"/>
    <lineage>
        <taxon>Eukaryota</taxon>
        <taxon>Fungi</taxon>
        <taxon>Dikarya</taxon>
        <taxon>Ascomycota</taxon>
        <taxon>Pezizomycotina</taxon>
        <taxon>Leotiomycetes</taxon>
        <taxon>Erysiphales</taxon>
        <taxon>Erysiphaceae</taxon>
        <taxon>Golovinomyces</taxon>
    </lineage>
</organism>
<feature type="region of interest" description="Disordered" evidence="1">
    <location>
        <begin position="111"/>
        <end position="184"/>
    </location>
</feature>
<comment type="caution">
    <text evidence="2">The sequence shown here is derived from an EMBL/GenBank/DDBJ whole genome shotgun (WGS) entry which is preliminary data.</text>
</comment>
<dbReference type="STRING" id="62708.A0A420I5F2"/>
<sequence>MYAPNFGYGSGNAFNTNACLPPQVQVQAHTPHQQQQQQQQQHVIYSSQQYADQVPPQQPSLYGPVGNTSAMGMGSNSGMVHMGSGNAFPSYQTPYSRSPYSGGLSTPTTSVIPNFTPGSSAPSAYGMNVSSTSPQNQTPRLQPSSNSSTPTQYNSRASSFSNGQYRSTQNTPNVQSQFQTSQNHNQQLPAPINIQKTQPVIPLTPQAPNFPAGIQSTPGASAVTVPLSPDSEAREKERVTVLLNINKELILEVMDLQAAQQDIKDEASGGPNGGFEKEKARGSISSRYYFECMRRLQANLAYLAARADRNKPSSQIPTHPQVMFAPPISPRLSQNKISIATSPMSDCKREVEEKQSDVERERLETIKEYYRKLQALFPGIDPRKESFPNPMARTQQPQKQNAVDTNFQQKMQNDVRLKMMKAQQNQQQYLHHQ</sequence>
<dbReference type="EMBL" id="MCBQ01012861">
    <property type="protein sequence ID" value="RKF64920.1"/>
    <property type="molecule type" value="Genomic_DNA"/>
</dbReference>